<keyword evidence="3" id="KW-1185">Reference proteome</keyword>
<protein>
    <submittedName>
        <fullName evidence="2">Uncharacterized protein</fullName>
    </submittedName>
</protein>
<feature type="region of interest" description="Disordered" evidence="1">
    <location>
        <begin position="71"/>
        <end position="97"/>
    </location>
</feature>
<proteinExistence type="predicted"/>
<gene>
    <name evidence="2" type="ORF">CRENBAI_011187</name>
</gene>
<dbReference type="EMBL" id="JAHHUM010000887">
    <property type="protein sequence ID" value="KAK5616428.1"/>
    <property type="molecule type" value="Genomic_DNA"/>
</dbReference>
<dbReference type="AlphaFoldDB" id="A0AAV9S5V5"/>
<comment type="caution">
    <text evidence="2">The sequence shown here is derived from an EMBL/GenBank/DDBJ whole genome shotgun (WGS) entry which is preliminary data.</text>
</comment>
<feature type="region of interest" description="Disordered" evidence="1">
    <location>
        <begin position="1"/>
        <end position="40"/>
    </location>
</feature>
<feature type="compositionally biased region" description="Basic and acidic residues" evidence="1">
    <location>
        <begin position="83"/>
        <end position="93"/>
    </location>
</feature>
<evidence type="ECO:0000256" key="1">
    <source>
        <dbReference type="SAM" id="MobiDB-lite"/>
    </source>
</evidence>
<feature type="compositionally biased region" description="Polar residues" evidence="1">
    <location>
        <begin position="116"/>
        <end position="153"/>
    </location>
</feature>
<name>A0AAV9S5V5_9TELE</name>
<organism evidence="2 3">
    <name type="scientific">Crenichthys baileyi</name>
    <name type="common">White River springfish</name>
    <dbReference type="NCBI Taxonomy" id="28760"/>
    <lineage>
        <taxon>Eukaryota</taxon>
        <taxon>Metazoa</taxon>
        <taxon>Chordata</taxon>
        <taxon>Craniata</taxon>
        <taxon>Vertebrata</taxon>
        <taxon>Euteleostomi</taxon>
        <taxon>Actinopterygii</taxon>
        <taxon>Neopterygii</taxon>
        <taxon>Teleostei</taxon>
        <taxon>Neoteleostei</taxon>
        <taxon>Acanthomorphata</taxon>
        <taxon>Ovalentaria</taxon>
        <taxon>Atherinomorphae</taxon>
        <taxon>Cyprinodontiformes</taxon>
        <taxon>Goodeidae</taxon>
        <taxon>Crenichthys</taxon>
    </lineage>
</organism>
<evidence type="ECO:0000313" key="3">
    <source>
        <dbReference type="Proteomes" id="UP001311232"/>
    </source>
</evidence>
<feature type="compositionally biased region" description="Polar residues" evidence="1">
    <location>
        <begin position="31"/>
        <end position="40"/>
    </location>
</feature>
<dbReference type="Proteomes" id="UP001311232">
    <property type="component" value="Unassembled WGS sequence"/>
</dbReference>
<evidence type="ECO:0000313" key="2">
    <source>
        <dbReference type="EMBL" id="KAK5616428.1"/>
    </source>
</evidence>
<reference evidence="2 3" key="1">
    <citation type="submission" date="2021-06" db="EMBL/GenBank/DDBJ databases">
        <authorList>
            <person name="Palmer J.M."/>
        </authorList>
    </citation>
    <scope>NUCLEOTIDE SEQUENCE [LARGE SCALE GENOMIC DNA]</scope>
    <source>
        <strain evidence="2 3">MEX-2019</strain>
        <tissue evidence="2">Muscle</tissue>
    </source>
</reference>
<feature type="compositionally biased region" description="Low complexity" evidence="1">
    <location>
        <begin position="154"/>
        <end position="166"/>
    </location>
</feature>
<feature type="region of interest" description="Disordered" evidence="1">
    <location>
        <begin position="116"/>
        <end position="182"/>
    </location>
</feature>
<sequence length="216" mass="23798">MSCIYLDGTFPQDAAPSNRNGSRVKSPPFPSISSWRKSSKTIESNTNFHPYPPLFWPTHSNLLLSFVTTVQTTRKQKGPQGDRLTEHNSERRTGGGKLLVSLPKIQPHRAPVLATNHTAQKTSMDTRPTSAPSPQGEQRTPQLQTQDSDQTSKQAQPAAQTALTTQRPPPTRRQGHPEEIGWEIRPLTSLESFRSLEQQAATVSFSTGSPPACSTF</sequence>
<accession>A0AAV9S5V5</accession>